<dbReference type="Proteomes" id="UP000258016">
    <property type="component" value="Chromosome"/>
</dbReference>
<dbReference type="InterPro" id="IPR000847">
    <property type="entry name" value="LysR_HTH_N"/>
</dbReference>
<feature type="region of interest" description="Disordered" evidence="5">
    <location>
        <begin position="304"/>
        <end position="327"/>
    </location>
</feature>
<dbReference type="Pfam" id="PF00126">
    <property type="entry name" value="HTH_1"/>
    <property type="match status" value="1"/>
</dbReference>
<protein>
    <recommendedName>
        <fullName evidence="6">HTH lysR-type domain-containing protein</fullName>
    </recommendedName>
</protein>
<evidence type="ECO:0000313" key="7">
    <source>
        <dbReference type="EMBL" id="ASR51408.1"/>
    </source>
</evidence>
<evidence type="ECO:0000259" key="6">
    <source>
        <dbReference type="PROSITE" id="PS50931"/>
    </source>
</evidence>
<proteinExistence type="inferred from homology"/>
<reference evidence="7 8" key="1">
    <citation type="submission" date="2017-03" db="EMBL/GenBank/DDBJ databases">
        <title>Complete genome sequence of Blastomonas fulva degrading microcsystin LR.</title>
        <authorList>
            <person name="Lee H.-g."/>
            <person name="Jin L."/>
            <person name="oh H.-M."/>
        </authorList>
    </citation>
    <scope>NUCLEOTIDE SEQUENCE [LARGE SCALE GENOMIC DNA]</scope>
    <source>
        <strain evidence="7 8">T2</strain>
    </source>
</reference>
<dbReference type="SUPFAM" id="SSF46785">
    <property type="entry name" value="Winged helix' DNA-binding domain"/>
    <property type="match status" value="1"/>
</dbReference>
<keyword evidence="4" id="KW-0804">Transcription</keyword>
<dbReference type="PROSITE" id="PS50931">
    <property type="entry name" value="HTH_LYSR"/>
    <property type="match status" value="1"/>
</dbReference>
<accession>A0ABM6M689</accession>
<dbReference type="PANTHER" id="PTHR30537:SF5">
    <property type="entry name" value="HTH-TYPE TRANSCRIPTIONAL ACTIVATOR TTDR-RELATED"/>
    <property type="match status" value="1"/>
</dbReference>
<evidence type="ECO:0000256" key="4">
    <source>
        <dbReference type="ARBA" id="ARBA00023163"/>
    </source>
</evidence>
<keyword evidence="3" id="KW-0238">DNA-binding</keyword>
<dbReference type="InterPro" id="IPR058163">
    <property type="entry name" value="LysR-type_TF_proteobact-type"/>
</dbReference>
<sequence>MLAEGQGLMLRETPNLDWLRVFAETAATESFVLAAARLSVTPGAVSQRIKALEAFLRVELFQRYPQGVKLTEAGRRYAQRISPALDLLVSATREIASTGGPKTIRMSILPALAQLWLGPRMDNFYSLHANMNVEIWADATVIDMRTSNFDIAIRYGQPPFPGCEYRALLFDELVPVASPKLMMATDADHLGLPIGAPLMLDIYWEHDFTDWLNRTSQIRPEKLSTQTFSLYSMTVDAAVQGSGFMIGHTALIGGLLEEGKLQQLSQLRVPSNNQFYLLTKSGAPLSEAAETFVTWVVEQARAGEAQPSPGVAGLESDGAADVAEAGN</sequence>
<organism evidence="7 8">
    <name type="scientific">Blastomonas fulva</name>
    <dbReference type="NCBI Taxonomy" id="1550728"/>
    <lineage>
        <taxon>Bacteria</taxon>
        <taxon>Pseudomonadati</taxon>
        <taxon>Pseudomonadota</taxon>
        <taxon>Alphaproteobacteria</taxon>
        <taxon>Sphingomonadales</taxon>
        <taxon>Sphingomonadaceae</taxon>
        <taxon>Blastomonas</taxon>
    </lineage>
</organism>
<gene>
    <name evidence="7" type="ORF">B5J99_07965</name>
</gene>
<evidence type="ECO:0000256" key="1">
    <source>
        <dbReference type="ARBA" id="ARBA00009437"/>
    </source>
</evidence>
<evidence type="ECO:0000256" key="5">
    <source>
        <dbReference type="SAM" id="MobiDB-lite"/>
    </source>
</evidence>
<evidence type="ECO:0000313" key="8">
    <source>
        <dbReference type="Proteomes" id="UP000258016"/>
    </source>
</evidence>
<comment type="similarity">
    <text evidence="1">Belongs to the LysR transcriptional regulatory family.</text>
</comment>
<dbReference type="InterPro" id="IPR005119">
    <property type="entry name" value="LysR_subst-bd"/>
</dbReference>
<keyword evidence="8" id="KW-1185">Reference proteome</keyword>
<dbReference type="InterPro" id="IPR036390">
    <property type="entry name" value="WH_DNA-bd_sf"/>
</dbReference>
<keyword evidence="2" id="KW-0805">Transcription regulation</keyword>
<evidence type="ECO:0000256" key="2">
    <source>
        <dbReference type="ARBA" id="ARBA00023015"/>
    </source>
</evidence>
<evidence type="ECO:0000256" key="3">
    <source>
        <dbReference type="ARBA" id="ARBA00023125"/>
    </source>
</evidence>
<dbReference type="InterPro" id="IPR036388">
    <property type="entry name" value="WH-like_DNA-bd_sf"/>
</dbReference>
<dbReference type="EMBL" id="CP020083">
    <property type="protein sequence ID" value="ASR51408.1"/>
    <property type="molecule type" value="Genomic_DNA"/>
</dbReference>
<dbReference type="Pfam" id="PF03466">
    <property type="entry name" value="LysR_substrate"/>
    <property type="match status" value="1"/>
</dbReference>
<name>A0ABM6M689_9SPHN</name>
<feature type="domain" description="HTH lysR-type" evidence="6">
    <location>
        <begin position="14"/>
        <end position="71"/>
    </location>
</feature>
<dbReference type="SUPFAM" id="SSF53850">
    <property type="entry name" value="Periplasmic binding protein-like II"/>
    <property type="match status" value="1"/>
</dbReference>
<dbReference type="PANTHER" id="PTHR30537">
    <property type="entry name" value="HTH-TYPE TRANSCRIPTIONAL REGULATOR"/>
    <property type="match status" value="1"/>
</dbReference>
<dbReference type="Gene3D" id="1.10.10.10">
    <property type="entry name" value="Winged helix-like DNA-binding domain superfamily/Winged helix DNA-binding domain"/>
    <property type="match status" value="1"/>
</dbReference>
<dbReference type="Gene3D" id="3.40.190.10">
    <property type="entry name" value="Periplasmic binding protein-like II"/>
    <property type="match status" value="2"/>
</dbReference>